<dbReference type="InterPro" id="IPR017981">
    <property type="entry name" value="GPCR_2-like_7TM"/>
</dbReference>
<dbReference type="SUPFAM" id="SSF81321">
    <property type="entry name" value="Family A G protein-coupled receptor-like"/>
    <property type="match status" value="1"/>
</dbReference>
<dbReference type="GO" id="GO:0007189">
    <property type="term" value="P:adenylate cyclase-activating G protein-coupled receptor signaling pathway"/>
    <property type="evidence" value="ECO:0007669"/>
    <property type="project" value="TreeGrafter"/>
</dbReference>
<evidence type="ECO:0000256" key="4">
    <source>
        <dbReference type="ARBA" id="ARBA00023136"/>
    </source>
</evidence>
<feature type="compositionally biased region" description="Polar residues" evidence="5">
    <location>
        <begin position="287"/>
        <end position="298"/>
    </location>
</feature>
<keyword evidence="2 6" id="KW-0812">Transmembrane</keyword>
<protein>
    <submittedName>
        <fullName evidence="8">G coupled receptor like-protein</fullName>
    </submittedName>
</protein>
<feature type="transmembrane region" description="Helical" evidence="6">
    <location>
        <begin position="94"/>
        <end position="112"/>
    </location>
</feature>
<evidence type="ECO:0000259" key="7">
    <source>
        <dbReference type="PROSITE" id="PS50261"/>
    </source>
</evidence>
<name>A0AAJ0BIP9_9PEZI</name>
<dbReference type="Gene3D" id="1.20.1070.10">
    <property type="entry name" value="Rhodopsin 7-helix transmembrane proteins"/>
    <property type="match status" value="1"/>
</dbReference>
<feature type="transmembrane region" description="Helical" evidence="6">
    <location>
        <begin position="20"/>
        <end position="37"/>
    </location>
</feature>
<feature type="region of interest" description="Disordered" evidence="5">
    <location>
        <begin position="513"/>
        <end position="578"/>
    </location>
</feature>
<evidence type="ECO:0000256" key="3">
    <source>
        <dbReference type="ARBA" id="ARBA00022989"/>
    </source>
</evidence>
<evidence type="ECO:0000256" key="2">
    <source>
        <dbReference type="ARBA" id="ARBA00022692"/>
    </source>
</evidence>
<evidence type="ECO:0000256" key="1">
    <source>
        <dbReference type="ARBA" id="ARBA00004141"/>
    </source>
</evidence>
<gene>
    <name evidence="8" type="ORF">QBC47DRAFT_370880</name>
</gene>
<feature type="transmembrane region" description="Helical" evidence="6">
    <location>
        <begin position="119"/>
        <end position="142"/>
    </location>
</feature>
<reference evidence="8" key="1">
    <citation type="submission" date="2023-06" db="EMBL/GenBank/DDBJ databases">
        <title>Genome-scale phylogeny and comparative genomics of the fungal order Sordariales.</title>
        <authorList>
            <consortium name="Lawrence Berkeley National Laboratory"/>
            <person name="Hensen N."/>
            <person name="Bonometti L."/>
            <person name="Westerberg I."/>
            <person name="Brannstrom I.O."/>
            <person name="Guillou S."/>
            <person name="Cros-Aarteil S."/>
            <person name="Calhoun S."/>
            <person name="Haridas S."/>
            <person name="Kuo A."/>
            <person name="Mondo S."/>
            <person name="Pangilinan J."/>
            <person name="Riley R."/>
            <person name="Labutti K."/>
            <person name="Andreopoulos B."/>
            <person name="Lipzen A."/>
            <person name="Chen C."/>
            <person name="Yanf M."/>
            <person name="Daum C."/>
            <person name="Ng V."/>
            <person name="Clum A."/>
            <person name="Steindorff A."/>
            <person name="Ohm R."/>
            <person name="Martin F."/>
            <person name="Silar P."/>
            <person name="Natvig D."/>
            <person name="Lalanne C."/>
            <person name="Gautier V."/>
            <person name="Ament-Velasquez S.L."/>
            <person name="Kruys A."/>
            <person name="Hutchinson M.I."/>
            <person name="Powell A.J."/>
            <person name="Barry K."/>
            <person name="Miller A.N."/>
            <person name="Grigoriev I.V."/>
            <person name="Debuchy R."/>
            <person name="Gladieux P."/>
            <person name="Thoren M.H."/>
            <person name="Johannesson H."/>
        </authorList>
    </citation>
    <scope>NUCLEOTIDE SEQUENCE</scope>
    <source>
        <strain evidence="8">PSN4</strain>
    </source>
</reference>
<feature type="compositionally biased region" description="Polar residues" evidence="5">
    <location>
        <begin position="257"/>
        <end position="278"/>
    </location>
</feature>
<dbReference type="GO" id="GO:0004930">
    <property type="term" value="F:G protein-coupled receptor activity"/>
    <property type="evidence" value="ECO:0007669"/>
    <property type="project" value="InterPro"/>
</dbReference>
<comment type="subcellular location">
    <subcellularLocation>
        <location evidence="1">Membrane</location>
        <topology evidence="1">Multi-pass membrane protein</topology>
    </subcellularLocation>
</comment>
<feature type="region of interest" description="Disordered" evidence="5">
    <location>
        <begin position="257"/>
        <end position="298"/>
    </location>
</feature>
<evidence type="ECO:0000313" key="9">
    <source>
        <dbReference type="Proteomes" id="UP001239445"/>
    </source>
</evidence>
<dbReference type="PANTHER" id="PTHR23112:SF0">
    <property type="entry name" value="TRANSMEMBRANE PROTEIN 116"/>
    <property type="match status" value="1"/>
</dbReference>
<dbReference type="InterPro" id="IPR000832">
    <property type="entry name" value="GPCR_2_secretin-like"/>
</dbReference>
<sequence length="578" mass="63361">MATLTEEQIQVLVVLERVGGSLSLISVLLILCCYSLFPRLRTVPNTFIVFASIANAGAAIGCIIAYDGIRAGLTSPLCQLQGFLLEMFIQSDPWWSLAMALNVLLVFVHGANPRAIRKWWWLYCLICYGGPFALALGCLLLKTPTRPAVYGDAGTWCWISNEWNSLRIYTSFMFVWVCITTSLVIYVGVGIHLFRVKHKFQRISSSGSRERGTPEIRVLHDYVKDRKSVVSISDWPITPSSDPRLFNDAFAELLSGSPSHNRQESPLPSPFLQSSVTKPNRAHSPHRSPNPSFDSSYSRYTATSAGLTPFLISTTPSSPPPPPQTRQGTSTLDRLGINDPIKRAYLRTALLFALSVLVTWIPTTIHRTHELIHGEPSPFAYDIATAAVLPLQGVWNGIIFAIASWTTLRECVADLFTVPRTRQEGHVATRRRSTLAGRQQGRTVYSMWQDAEPVSEGTGNGNGSAVVVGLGISGVFGGSRSRAGSAASNNRPDSWDFVDIGVDEGRMAAFRESAQTVASGSGSRSVESREGTPGQKGNRKEESYRMQQAKSASREMKKGGRRKEPPRIVVVDCPGGMI</sequence>
<feature type="compositionally biased region" description="Basic and acidic residues" evidence="5">
    <location>
        <begin position="552"/>
        <end position="566"/>
    </location>
</feature>
<dbReference type="EMBL" id="MU839828">
    <property type="protein sequence ID" value="KAK1759005.1"/>
    <property type="molecule type" value="Genomic_DNA"/>
</dbReference>
<evidence type="ECO:0000313" key="8">
    <source>
        <dbReference type="EMBL" id="KAK1759005.1"/>
    </source>
</evidence>
<accession>A0AAJ0BIP9</accession>
<organism evidence="8 9">
    <name type="scientific">Echria macrotheca</name>
    <dbReference type="NCBI Taxonomy" id="438768"/>
    <lineage>
        <taxon>Eukaryota</taxon>
        <taxon>Fungi</taxon>
        <taxon>Dikarya</taxon>
        <taxon>Ascomycota</taxon>
        <taxon>Pezizomycotina</taxon>
        <taxon>Sordariomycetes</taxon>
        <taxon>Sordariomycetidae</taxon>
        <taxon>Sordariales</taxon>
        <taxon>Schizotheciaceae</taxon>
        <taxon>Echria</taxon>
    </lineage>
</organism>
<feature type="region of interest" description="Disordered" evidence="5">
    <location>
        <begin position="311"/>
        <end position="334"/>
    </location>
</feature>
<feature type="transmembrane region" description="Helical" evidence="6">
    <location>
        <begin position="173"/>
        <end position="194"/>
    </location>
</feature>
<keyword evidence="4 6" id="KW-0472">Membrane</keyword>
<dbReference type="GO" id="GO:0005886">
    <property type="term" value="C:plasma membrane"/>
    <property type="evidence" value="ECO:0007669"/>
    <property type="project" value="TreeGrafter"/>
</dbReference>
<proteinExistence type="predicted"/>
<dbReference type="PROSITE" id="PS50261">
    <property type="entry name" value="G_PROTEIN_RECEP_F2_4"/>
    <property type="match status" value="1"/>
</dbReference>
<dbReference type="AlphaFoldDB" id="A0AAJ0BIP9"/>
<keyword evidence="3 6" id="KW-1133">Transmembrane helix</keyword>
<dbReference type="PANTHER" id="PTHR23112">
    <property type="entry name" value="G PROTEIN-COUPLED RECEPTOR 157-RELATED"/>
    <property type="match status" value="1"/>
</dbReference>
<comment type="caution">
    <text evidence="8">The sequence shown here is derived from an EMBL/GenBank/DDBJ whole genome shotgun (WGS) entry which is preliminary data.</text>
</comment>
<dbReference type="Pfam" id="PF00002">
    <property type="entry name" value="7tm_2"/>
    <property type="match status" value="1"/>
</dbReference>
<feature type="domain" description="G-protein coupled receptors family 2 profile 2" evidence="7">
    <location>
        <begin position="12"/>
        <end position="198"/>
    </location>
</feature>
<keyword evidence="9" id="KW-1185">Reference proteome</keyword>
<feature type="transmembrane region" description="Helical" evidence="6">
    <location>
        <begin position="46"/>
        <end position="66"/>
    </location>
</feature>
<keyword evidence="8" id="KW-0675">Receptor</keyword>
<dbReference type="Proteomes" id="UP001239445">
    <property type="component" value="Unassembled WGS sequence"/>
</dbReference>
<feature type="transmembrane region" description="Helical" evidence="6">
    <location>
        <begin position="344"/>
        <end position="362"/>
    </location>
</feature>
<evidence type="ECO:0000256" key="5">
    <source>
        <dbReference type="SAM" id="MobiDB-lite"/>
    </source>
</evidence>
<dbReference type="GO" id="GO:0007166">
    <property type="term" value="P:cell surface receptor signaling pathway"/>
    <property type="evidence" value="ECO:0007669"/>
    <property type="project" value="InterPro"/>
</dbReference>
<evidence type="ECO:0000256" key="6">
    <source>
        <dbReference type="SAM" id="Phobius"/>
    </source>
</evidence>